<proteinExistence type="predicted"/>
<name>A0A919FXD5_9ACTN</name>
<evidence type="ECO:0000313" key="2">
    <source>
        <dbReference type="Proteomes" id="UP000617734"/>
    </source>
</evidence>
<dbReference type="Proteomes" id="UP000617734">
    <property type="component" value="Unassembled WGS sequence"/>
</dbReference>
<keyword evidence="2" id="KW-1185">Reference proteome</keyword>
<organism evidence="1 2">
    <name type="scientific">Kitasatospora indigofera</name>
    <dbReference type="NCBI Taxonomy" id="67307"/>
    <lineage>
        <taxon>Bacteria</taxon>
        <taxon>Bacillati</taxon>
        <taxon>Actinomycetota</taxon>
        <taxon>Actinomycetes</taxon>
        <taxon>Kitasatosporales</taxon>
        <taxon>Streptomycetaceae</taxon>
        <taxon>Kitasatospora</taxon>
    </lineage>
</organism>
<gene>
    <name evidence="1" type="ORF">GCM10018781_40550</name>
</gene>
<dbReference type="GeneID" id="95354460"/>
<accession>A0A919FXD5</accession>
<dbReference type="EMBL" id="BNBO01000022">
    <property type="protein sequence ID" value="GHH74267.1"/>
    <property type="molecule type" value="Genomic_DNA"/>
</dbReference>
<reference evidence="1" key="2">
    <citation type="submission" date="2020-09" db="EMBL/GenBank/DDBJ databases">
        <authorList>
            <person name="Sun Q."/>
            <person name="Ohkuma M."/>
        </authorList>
    </citation>
    <scope>NUCLEOTIDE SEQUENCE</scope>
    <source>
        <strain evidence="1">JCM 4646</strain>
    </source>
</reference>
<protein>
    <submittedName>
        <fullName evidence="1">Uncharacterized protein</fullName>
    </submittedName>
</protein>
<reference evidence="1" key="1">
    <citation type="journal article" date="2014" name="Int. J. Syst. Evol. Microbiol.">
        <title>Complete genome sequence of Corynebacterium casei LMG S-19264T (=DSM 44701T), isolated from a smear-ripened cheese.</title>
        <authorList>
            <consortium name="US DOE Joint Genome Institute (JGI-PGF)"/>
            <person name="Walter F."/>
            <person name="Albersmeier A."/>
            <person name="Kalinowski J."/>
            <person name="Ruckert C."/>
        </authorList>
    </citation>
    <scope>NUCLEOTIDE SEQUENCE</scope>
    <source>
        <strain evidence="1">JCM 4646</strain>
    </source>
</reference>
<comment type="caution">
    <text evidence="1">The sequence shown here is derived from an EMBL/GenBank/DDBJ whole genome shotgun (WGS) entry which is preliminary data.</text>
</comment>
<sequence length="230" mass="25313">MLEEPLEQWDEDIPLELDTGALEERAGDSEAEDIDLDDEAVLLARRSRLALRALPSVWVEHTPPPQTLVDLSLRCAFHRHPDVKLAWVRLTVDLPEDGTVLDLSPDGEIADRPVHIVTRYGGGLSLQTELIPLAPEVAAERVREQDVFLPGLTVSGREFSYAQWDFLQQGETPLHVDRNLRALVALPAGTAELPLTVTLRAKVTVGGLLGTVPLLGKRRIVRKASGIVKP</sequence>
<dbReference type="AlphaFoldDB" id="A0A919FXD5"/>
<evidence type="ECO:0000313" key="1">
    <source>
        <dbReference type="EMBL" id="GHH74267.1"/>
    </source>
</evidence>
<dbReference type="RefSeq" id="WP_190212297.1">
    <property type="nucleotide sequence ID" value="NZ_BNBO01000022.1"/>
</dbReference>